<dbReference type="InterPro" id="IPR010921">
    <property type="entry name" value="Trp_repressor/repl_initiator"/>
</dbReference>
<dbReference type="GO" id="GO:0005524">
    <property type="term" value="F:ATP binding"/>
    <property type="evidence" value="ECO:0007669"/>
    <property type="project" value="InterPro"/>
</dbReference>
<dbReference type="GO" id="GO:0006275">
    <property type="term" value="P:regulation of DNA replication"/>
    <property type="evidence" value="ECO:0007669"/>
    <property type="project" value="InterPro"/>
</dbReference>
<dbReference type="GO" id="GO:0006270">
    <property type="term" value="P:DNA replication initiation"/>
    <property type="evidence" value="ECO:0007669"/>
    <property type="project" value="InterPro"/>
</dbReference>
<name>A0AAJ2BFE9_9HYPH</name>
<dbReference type="AlphaFoldDB" id="A0AAJ2BFE9"/>
<dbReference type="EMBL" id="JAVIZC010000003">
    <property type="protein sequence ID" value="MDR6102768.1"/>
    <property type="molecule type" value="Genomic_DNA"/>
</dbReference>
<dbReference type="GO" id="GO:0043565">
    <property type="term" value="F:sequence-specific DNA binding"/>
    <property type="evidence" value="ECO:0007669"/>
    <property type="project" value="InterPro"/>
</dbReference>
<dbReference type="SUPFAM" id="SSF48295">
    <property type="entry name" value="TrpR-like"/>
    <property type="match status" value="1"/>
</dbReference>
<gene>
    <name evidence="2" type="ORF">QE369_002965</name>
</gene>
<dbReference type="InterPro" id="IPR013159">
    <property type="entry name" value="DnaA_C"/>
</dbReference>
<feature type="domain" description="Chromosomal replication initiator DnaA C-terminal" evidence="1">
    <location>
        <begin position="40"/>
        <end position="109"/>
    </location>
</feature>
<evidence type="ECO:0000313" key="3">
    <source>
        <dbReference type="Proteomes" id="UP001255601"/>
    </source>
</evidence>
<dbReference type="Proteomes" id="UP001255601">
    <property type="component" value="Unassembled WGS sequence"/>
</dbReference>
<dbReference type="Gene3D" id="1.10.1750.10">
    <property type="match status" value="1"/>
</dbReference>
<sequence>MTDFYPLHTPTVMSLHLIQTSRLDGYLRLVSPLEYRAQETMADASSFILQKYQDVTLRQIRSNMQYRWLVRIRMEMIVHFRDVLCKSYPEIGRFMRRDHTSIMSLYRRAKALAEGEQ</sequence>
<reference evidence="2" key="1">
    <citation type="submission" date="2023-08" db="EMBL/GenBank/DDBJ databases">
        <title>Functional and genomic diversity of the sorghum phyllosphere microbiome.</title>
        <authorList>
            <person name="Shade A."/>
        </authorList>
    </citation>
    <scope>NUCLEOTIDE SEQUENCE</scope>
    <source>
        <strain evidence="2">SORGH_AS_0974</strain>
    </source>
</reference>
<evidence type="ECO:0000313" key="2">
    <source>
        <dbReference type="EMBL" id="MDR6102768.1"/>
    </source>
</evidence>
<dbReference type="SMART" id="SM00760">
    <property type="entry name" value="Bac_DnaA_C"/>
    <property type="match status" value="1"/>
</dbReference>
<evidence type="ECO:0000259" key="1">
    <source>
        <dbReference type="SMART" id="SM00760"/>
    </source>
</evidence>
<accession>A0AAJ2BFE9</accession>
<dbReference type="RefSeq" id="WP_309771354.1">
    <property type="nucleotide sequence ID" value="NZ_JAVIZC010000003.1"/>
</dbReference>
<dbReference type="Pfam" id="PF08299">
    <property type="entry name" value="Bac_DnaA_C"/>
    <property type="match status" value="1"/>
</dbReference>
<protein>
    <submittedName>
        <fullName evidence="2">Chromosomal replication initiation ATPase DnaA</fullName>
    </submittedName>
</protein>
<comment type="caution">
    <text evidence="2">The sequence shown here is derived from an EMBL/GenBank/DDBJ whole genome shotgun (WGS) entry which is preliminary data.</text>
</comment>
<organism evidence="2 3">
    <name type="scientific">Agrobacterium larrymoorei</name>
    <dbReference type="NCBI Taxonomy" id="160699"/>
    <lineage>
        <taxon>Bacteria</taxon>
        <taxon>Pseudomonadati</taxon>
        <taxon>Pseudomonadota</taxon>
        <taxon>Alphaproteobacteria</taxon>
        <taxon>Hyphomicrobiales</taxon>
        <taxon>Rhizobiaceae</taxon>
        <taxon>Rhizobium/Agrobacterium group</taxon>
        <taxon>Agrobacterium</taxon>
    </lineage>
</organism>
<proteinExistence type="predicted"/>